<keyword evidence="5 7" id="KW-0472">Membrane</keyword>
<dbReference type="RefSeq" id="WP_286215213.1">
    <property type="nucleotide sequence ID" value="NZ_AP027736.1"/>
</dbReference>
<organism evidence="9 10">
    <name type="scientific">Demequina sediminis</name>
    <dbReference type="NCBI Taxonomy" id="1930058"/>
    <lineage>
        <taxon>Bacteria</taxon>
        <taxon>Bacillati</taxon>
        <taxon>Actinomycetota</taxon>
        <taxon>Actinomycetes</taxon>
        <taxon>Micrococcales</taxon>
        <taxon>Demequinaceae</taxon>
        <taxon>Demequina</taxon>
    </lineage>
</organism>
<protein>
    <submittedName>
        <fullName evidence="9">Zinc transporter ZitB</fullName>
    </submittedName>
</protein>
<dbReference type="InterPro" id="IPR058533">
    <property type="entry name" value="Cation_efflux_TM"/>
</dbReference>
<dbReference type="InterPro" id="IPR027469">
    <property type="entry name" value="Cation_efflux_TMD_sf"/>
</dbReference>
<evidence type="ECO:0000256" key="1">
    <source>
        <dbReference type="ARBA" id="ARBA00004141"/>
    </source>
</evidence>
<evidence type="ECO:0000256" key="7">
    <source>
        <dbReference type="SAM" id="Phobius"/>
    </source>
</evidence>
<dbReference type="InterPro" id="IPR002524">
    <property type="entry name" value="Cation_efflux"/>
</dbReference>
<keyword evidence="3 7" id="KW-0812">Transmembrane</keyword>
<dbReference type="Gene3D" id="3.30.70.1350">
    <property type="entry name" value="Cation efflux protein, cytoplasmic domain"/>
    <property type="match status" value="1"/>
</dbReference>
<gene>
    <name evidence="9" type="primary">zitB</name>
    <name evidence="9" type="ORF">Lsed01_02147</name>
</gene>
<evidence type="ECO:0000313" key="9">
    <source>
        <dbReference type="EMBL" id="GAA5519694.1"/>
    </source>
</evidence>
<evidence type="ECO:0000256" key="5">
    <source>
        <dbReference type="ARBA" id="ARBA00023136"/>
    </source>
</evidence>
<dbReference type="PANTHER" id="PTHR13414:SF9">
    <property type="entry name" value="PROTON-COUPLED ZINC ANTIPORTER SLC30A9, MITOCHONDRIAL"/>
    <property type="match status" value="1"/>
</dbReference>
<dbReference type="Gene3D" id="1.20.1510.10">
    <property type="entry name" value="Cation efflux protein transmembrane domain"/>
    <property type="match status" value="1"/>
</dbReference>
<evidence type="ECO:0000256" key="6">
    <source>
        <dbReference type="SAM" id="MobiDB-lite"/>
    </source>
</evidence>
<evidence type="ECO:0000256" key="3">
    <source>
        <dbReference type="ARBA" id="ARBA00022692"/>
    </source>
</evidence>
<evidence type="ECO:0000256" key="4">
    <source>
        <dbReference type="ARBA" id="ARBA00022989"/>
    </source>
</evidence>
<dbReference type="NCBIfam" id="TIGR01297">
    <property type="entry name" value="CDF"/>
    <property type="match status" value="1"/>
</dbReference>
<feature type="compositionally biased region" description="Low complexity" evidence="6">
    <location>
        <begin position="306"/>
        <end position="317"/>
    </location>
</feature>
<evidence type="ECO:0000259" key="8">
    <source>
        <dbReference type="Pfam" id="PF01545"/>
    </source>
</evidence>
<proteinExistence type="predicted"/>
<comment type="caution">
    <text evidence="9">The sequence shown here is derived from an EMBL/GenBank/DDBJ whole genome shotgun (WGS) entry which is preliminary data.</text>
</comment>
<accession>A0ABP9WIZ3</accession>
<keyword evidence="4 7" id="KW-1133">Transmembrane helix</keyword>
<keyword evidence="10" id="KW-1185">Reference proteome</keyword>
<feature type="transmembrane region" description="Helical" evidence="7">
    <location>
        <begin position="112"/>
        <end position="135"/>
    </location>
</feature>
<feature type="transmembrane region" description="Helical" evidence="7">
    <location>
        <begin position="77"/>
        <end position="100"/>
    </location>
</feature>
<evidence type="ECO:0000313" key="10">
    <source>
        <dbReference type="Proteomes" id="UP001426770"/>
    </source>
</evidence>
<feature type="compositionally biased region" description="Pro residues" evidence="6">
    <location>
        <begin position="318"/>
        <end position="329"/>
    </location>
</feature>
<comment type="subcellular location">
    <subcellularLocation>
        <location evidence="1">Membrane</location>
        <topology evidence="1">Multi-pass membrane protein</topology>
    </subcellularLocation>
</comment>
<sequence length="329" mass="35373">MSTEGGTKAVVAALTANLGIGITKFAAWGLTGASSMLAEAIHSVADSGNQVLLLVGGRRARKEATEEHPFGYSRYRYYYAFLVAIVLFSLGGLFALYEAWHKFSHPEPIESWHWVPLLVLVVAIGLETMSFRTAIVESNKVRGKVGWGRFIRRSRSPELPVILLEDFGALVGLVFALFGVSMTLITHDGRWDAIGTLMIGLLLVVIAVVLGRETRGMLLGESAVEEDVAAIRAALAEAGYPDVIHLRTMHLGPDDVLVTAKVAAEADATLDALSARTDTAERLIREAVPAARLIFIETDVRRANDPAPASSPTTPARPTSPKPSPHSGQ</sequence>
<feature type="transmembrane region" description="Helical" evidence="7">
    <location>
        <begin position="191"/>
        <end position="210"/>
    </location>
</feature>
<dbReference type="Proteomes" id="UP001426770">
    <property type="component" value="Unassembled WGS sequence"/>
</dbReference>
<feature type="region of interest" description="Disordered" evidence="6">
    <location>
        <begin position="302"/>
        <end position="329"/>
    </location>
</feature>
<reference evidence="9 10" key="1">
    <citation type="submission" date="2024-02" db="EMBL/GenBank/DDBJ databases">
        <title>Lysinimicrobium sediminis NBRC 112286.</title>
        <authorList>
            <person name="Ichikawa N."/>
            <person name="Katano-Makiyama Y."/>
            <person name="Hidaka K."/>
        </authorList>
    </citation>
    <scope>NUCLEOTIDE SEQUENCE [LARGE SCALE GENOMIC DNA]</scope>
    <source>
        <strain evidence="9 10">NBRC 112286</strain>
    </source>
</reference>
<dbReference type="InterPro" id="IPR040177">
    <property type="entry name" value="SLC30A9"/>
</dbReference>
<feature type="domain" description="Cation efflux protein transmembrane" evidence="8">
    <location>
        <begin position="10"/>
        <end position="219"/>
    </location>
</feature>
<feature type="transmembrane region" description="Helical" evidence="7">
    <location>
        <begin position="159"/>
        <end position="185"/>
    </location>
</feature>
<dbReference type="Pfam" id="PF01545">
    <property type="entry name" value="Cation_efflux"/>
    <property type="match status" value="1"/>
</dbReference>
<keyword evidence="2" id="KW-0813">Transport</keyword>
<dbReference type="SUPFAM" id="SSF161111">
    <property type="entry name" value="Cation efflux protein transmembrane domain-like"/>
    <property type="match status" value="1"/>
</dbReference>
<dbReference type="SUPFAM" id="SSF160240">
    <property type="entry name" value="Cation efflux protein cytoplasmic domain-like"/>
    <property type="match status" value="1"/>
</dbReference>
<evidence type="ECO:0000256" key="2">
    <source>
        <dbReference type="ARBA" id="ARBA00022448"/>
    </source>
</evidence>
<dbReference type="EMBL" id="BAABRR010000012">
    <property type="protein sequence ID" value="GAA5519694.1"/>
    <property type="molecule type" value="Genomic_DNA"/>
</dbReference>
<dbReference type="InterPro" id="IPR036837">
    <property type="entry name" value="Cation_efflux_CTD_sf"/>
</dbReference>
<name>A0ABP9WIZ3_9MICO</name>
<dbReference type="PANTHER" id="PTHR13414">
    <property type="entry name" value="HUEL-CATION TRANSPORTER"/>
    <property type="match status" value="1"/>
</dbReference>